<dbReference type="InParanoid" id="Q234R0"/>
<evidence type="ECO:0000256" key="1">
    <source>
        <dbReference type="SAM" id="MobiDB-lite"/>
    </source>
</evidence>
<dbReference type="Proteomes" id="UP000009168">
    <property type="component" value="Unassembled WGS sequence"/>
</dbReference>
<organism evidence="2 3">
    <name type="scientific">Tetrahymena thermophila (strain SB210)</name>
    <dbReference type="NCBI Taxonomy" id="312017"/>
    <lineage>
        <taxon>Eukaryota</taxon>
        <taxon>Sar</taxon>
        <taxon>Alveolata</taxon>
        <taxon>Ciliophora</taxon>
        <taxon>Intramacronucleata</taxon>
        <taxon>Oligohymenophorea</taxon>
        <taxon>Hymenostomatida</taxon>
        <taxon>Tetrahymenina</taxon>
        <taxon>Tetrahymenidae</taxon>
        <taxon>Tetrahymena</taxon>
    </lineage>
</organism>
<evidence type="ECO:0000313" key="2">
    <source>
        <dbReference type="EMBL" id="EAR91943.2"/>
    </source>
</evidence>
<reference evidence="3" key="1">
    <citation type="journal article" date="2006" name="PLoS Biol.">
        <title>Macronuclear genome sequence of the ciliate Tetrahymena thermophila, a model eukaryote.</title>
        <authorList>
            <person name="Eisen J.A."/>
            <person name="Coyne R.S."/>
            <person name="Wu M."/>
            <person name="Wu D."/>
            <person name="Thiagarajan M."/>
            <person name="Wortman J.R."/>
            <person name="Badger J.H."/>
            <person name="Ren Q."/>
            <person name="Amedeo P."/>
            <person name="Jones K.M."/>
            <person name="Tallon L.J."/>
            <person name="Delcher A.L."/>
            <person name="Salzberg S.L."/>
            <person name="Silva J.C."/>
            <person name="Haas B.J."/>
            <person name="Majoros W.H."/>
            <person name="Farzad M."/>
            <person name="Carlton J.M."/>
            <person name="Smith R.K. Jr."/>
            <person name="Garg J."/>
            <person name="Pearlman R.E."/>
            <person name="Karrer K.M."/>
            <person name="Sun L."/>
            <person name="Manning G."/>
            <person name="Elde N.C."/>
            <person name="Turkewitz A.P."/>
            <person name="Asai D.J."/>
            <person name="Wilkes D.E."/>
            <person name="Wang Y."/>
            <person name="Cai H."/>
            <person name="Collins K."/>
            <person name="Stewart B.A."/>
            <person name="Lee S.R."/>
            <person name="Wilamowska K."/>
            <person name="Weinberg Z."/>
            <person name="Ruzzo W.L."/>
            <person name="Wloga D."/>
            <person name="Gaertig J."/>
            <person name="Frankel J."/>
            <person name="Tsao C.-C."/>
            <person name="Gorovsky M.A."/>
            <person name="Keeling P.J."/>
            <person name="Waller R.F."/>
            <person name="Patron N.J."/>
            <person name="Cherry J.M."/>
            <person name="Stover N.A."/>
            <person name="Krieger C.J."/>
            <person name="del Toro C."/>
            <person name="Ryder H.F."/>
            <person name="Williamson S.C."/>
            <person name="Barbeau R.A."/>
            <person name="Hamilton E.P."/>
            <person name="Orias E."/>
        </authorList>
    </citation>
    <scope>NUCLEOTIDE SEQUENCE [LARGE SCALE GENOMIC DNA]</scope>
    <source>
        <strain evidence="3">SB210</strain>
    </source>
</reference>
<feature type="region of interest" description="Disordered" evidence="1">
    <location>
        <begin position="38"/>
        <end position="58"/>
    </location>
</feature>
<feature type="region of interest" description="Disordered" evidence="1">
    <location>
        <begin position="257"/>
        <end position="290"/>
    </location>
</feature>
<dbReference type="KEGG" id="tet:TTHERM_00101390"/>
<dbReference type="EMBL" id="GG662767">
    <property type="protein sequence ID" value="EAR91943.2"/>
    <property type="molecule type" value="Genomic_DNA"/>
</dbReference>
<dbReference type="AlphaFoldDB" id="Q234R0"/>
<sequence length="744" mass="86536">MERFLGRQEIANMITFLKRLRICKQDFKNQITLQEAQSETAETSYTGGSNAQALKHSSLNESKRSGIASSNAGLLTSQVFFKRKSINNQLSKSQSLSQFRSQNKTQYSGKINSNTTSHFQGKAAAAPARSINDLLHRNNVTLDIQQSMAQMEQITQEVIKQNAFELQSQQEQLQKLQGKFQRQNNELHNSKDRSLDSQNSGQMSQVQTRQYFIQVQQKLQKAQNDFINNIQYRNSQEEKIKSQPDQINNFISFDKLQQQSRQRDNSKMDDSSQISRTIYPSPQTEQKGYQSATKSNFKYSFHVGNTANKQPIEMSQYRKASDNNIFSLTGQQINVNQTRDKLPHQDVLSLCNQNFIDNLNALRKVIRKEQQIDYQRNNQEEIQNQQMNKSIQNQKRDSQKIQGLEGHSINKQNNKVLINKLLADSYQNRKLTYLKSEINDQNQFNQDYKQTDKNYKKLNSLRVENKLDRSHGLENWKGSNYFKNFNNYQKSFTLKNLKGAFDQNSNLNPNGTPKNQQYYLQDTVKQSDHLSNKSRPLKQLINQQNEREQQFNDSQLSNDLEMQLDGSQLLNLQENNILNRKESQMGENDQLNNTNSSFQNVDHSAQSSFYKILKKQNMEILGNNNGGNVQNYDIIDQKFDKIFQTRFHKNLAIRKVDMVYNIKHLAILKYQREKKLLEGSQDPKDLLEYISAKNKIQILLLNAKKISNLEKVAQIIENKINQQNSRINSIVDQLLIKFDINQTQ</sequence>
<accession>Q234R0</accession>
<dbReference type="GeneID" id="7841202"/>
<name>Q234R0_TETTS</name>
<feature type="region of interest" description="Disordered" evidence="1">
    <location>
        <begin position="175"/>
        <end position="203"/>
    </location>
</feature>
<feature type="compositionally biased region" description="Basic and acidic residues" evidence="1">
    <location>
        <begin position="261"/>
        <end position="270"/>
    </location>
</feature>
<dbReference type="RefSeq" id="XP_001012188.2">
    <property type="nucleotide sequence ID" value="XM_001012188.2"/>
</dbReference>
<dbReference type="HOGENOM" id="CLU_352864_0_0_1"/>
<protein>
    <submittedName>
        <fullName evidence="2">Uncharacterized protein</fullName>
    </submittedName>
</protein>
<feature type="compositionally biased region" description="Polar residues" evidence="1">
    <location>
        <begin position="271"/>
        <end position="290"/>
    </location>
</feature>
<evidence type="ECO:0000313" key="3">
    <source>
        <dbReference type="Proteomes" id="UP000009168"/>
    </source>
</evidence>
<gene>
    <name evidence="2" type="ORF">TTHERM_00101390</name>
</gene>
<keyword evidence="3" id="KW-1185">Reference proteome</keyword>
<proteinExistence type="predicted"/>